<evidence type="ECO:0000313" key="4">
    <source>
        <dbReference type="EMBL" id="VVC43917.1"/>
    </source>
</evidence>
<evidence type="ECO:0000259" key="3">
    <source>
        <dbReference type="PROSITE" id="PS50103"/>
    </source>
</evidence>
<keyword evidence="5" id="KW-1185">Reference proteome</keyword>
<dbReference type="GO" id="GO:0008270">
    <property type="term" value="F:zinc ion binding"/>
    <property type="evidence" value="ECO:0007669"/>
    <property type="project" value="UniProtKB-KW"/>
</dbReference>
<dbReference type="OrthoDB" id="3247158at2759"/>
<dbReference type="Proteomes" id="UP000325440">
    <property type="component" value="Unassembled WGS sequence"/>
</dbReference>
<dbReference type="AlphaFoldDB" id="A0A5E4NJK5"/>
<dbReference type="EMBL" id="CABPRJ010002373">
    <property type="protein sequence ID" value="VVC43917.1"/>
    <property type="molecule type" value="Genomic_DNA"/>
</dbReference>
<dbReference type="GO" id="GO:0005634">
    <property type="term" value="C:nucleus"/>
    <property type="evidence" value="ECO:0007669"/>
    <property type="project" value="TreeGrafter"/>
</dbReference>
<feature type="domain" description="C3H1-type" evidence="3">
    <location>
        <begin position="548"/>
        <end position="574"/>
    </location>
</feature>
<reference evidence="4 5" key="1">
    <citation type="submission" date="2019-08" db="EMBL/GenBank/DDBJ databases">
        <authorList>
            <person name="Alioto T."/>
            <person name="Alioto T."/>
            <person name="Gomez Garrido J."/>
        </authorList>
    </citation>
    <scope>NUCLEOTIDE SEQUENCE [LARGE SCALE GENOMIC DNA]</scope>
</reference>
<proteinExistence type="predicted"/>
<keyword evidence="1" id="KW-0862">Zinc</keyword>
<dbReference type="PANTHER" id="PTHR46156">
    <property type="entry name" value="CCCH ZINGC FINGER"/>
    <property type="match status" value="1"/>
</dbReference>
<dbReference type="SMART" id="SM00356">
    <property type="entry name" value="ZnF_C3H1"/>
    <property type="match status" value="3"/>
</dbReference>
<evidence type="ECO:0000256" key="1">
    <source>
        <dbReference type="PROSITE-ProRule" id="PRU00723"/>
    </source>
</evidence>
<evidence type="ECO:0000313" key="5">
    <source>
        <dbReference type="Proteomes" id="UP000325440"/>
    </source>
</evidence>
<dbReference type="PANTHER" id="PTHR46156:SF1">
    <property type="entry name" value="ZINC FINGER CCCH DOMAIN-CONTAINING PROTEIN 3"/>
    <property type="match status" value="1"/>
</dbReference>
<gene>
    <name evidence="4" type="ORF">CINCED_3A016966</name>
</gene>
<keyword evidence="1" id="KW-0479">Metal-binding</keyword>
<feature type="zinc finger region" description="C3H1-type" evidence="1">
    <location>
        <begin position="548"/>
        <end position="574"/>
    </location>
</feature>
<feature type="region of interest" description="Disordered" evidence="2">
    <location>
        <begin position="293"/>
        <end position="332"/>
    </location>
</feature>
<name>A0A5E4NJK5_9HEMI</name>
<keyword evidence="1" id="KW-0863">Zinc-finger</keyword>
<evidence type="ECO:0000256" key="2">
    <source>
        <dbReference type="SAM" id="MobiDB-lite"/>
    </source>
</evidence>
<feature type="zinc finger region" description="C3H1-type" evidence="1">
    <location>
        <begin position="602"/>
        <end position="629"/>
    </location>
</feature>
<feature type="zinc finger region" description="C3H1-type" evidence="1">
    <location>
        <begin position="575"/>
        <end position="601"/>
    </location>
</feature>
<sequence>MESRYRYINNKSNIEKEESLLLNRLIALRKQLNDEEPKVHKTEYNIKDNINNNASKNGISTSKFKYRKVNDTFISTKIDNRNVMKYKNKTLYNNCFVKPNNLPSVEYNKSNLLDSTLLKNDINSKTVIINKTTDKYKLEINGIMKNSIVKNTNSLLNENNYTKDNFSQILGNVDQYILNINNYLMSSKYVINKEDKSILTTNQIDNHTKNVHVNRKFQNQLISNNLLKSNLKNASNSFLNINKKKPIKRLSGKLGESPNLIKIGNTKLIRRSLLRNKYKINNEQSTIKNESLSTLEHQTSSTSIMSSNKTKWTNISKPTPTSQSKLSNSNDTNKLKWTRPNILLVNNINKNSHSSSVPKSDKLILFGKNKIIRQSLISSIHSNSKKYLLKHLSHRFALKRKLQQKINILKPKNIPMNNEQAKNTMLLKKMVNKPVNIKMNEKSSYSVYSYVNPKLRSKINSNYSLEKTKCSDTAISGLLTTSYVKSDQNLKIINNDTNKMQYANLTRNITLERYRNKKLLTKQLCLVFNQFGICSSLDQGKCDKRHYKKFIALCTKFLNGDCSKENCTLSHNIVEEKIPFCKHYLNNICVKFNCPYLHEYRDPQTPICKNFLHGYCNLGKKCPKKHLNLCPIFDSKSKCPHGQRCLYPHNQSEEKNTLFDIDEPRYFEVLTTNFEKSNKNELIHIVPKRRAPILDLPSYIPLKL</sequence>
<protein>
    <submittedName>
        <fullName evidence="4">Zinc finger, CCCH-type</fullName>
    </submittedName>
</protein>
<feature type="domain" description="C3H1-type" evidence="3">
    <location>
        <begin position="602"/>
        <end position="629"/>
    </location>
</feature>
<feature type="domain" description="C3H1-type" evidence="3">
    <location>
        <begin position="575"/>
        <end position="601"/>
    </location>
</feature>
<organism evidence="4 5">
    <name type="scientific">Cinara cedri</name>
    <dbReference type="NCBI Taxonomy" id="506608"/>
    <lineage>
        <taxon>Eukaryota</taxon>
        <taxon>Metazoa</taxon>
        <taxon>Ecdysozoa</taxon>
        <taxon>Arthropoda</taxon>
        <taxon>Hexapoda</taxon>
        <taxon>Insecta</taxon>
        <taxon>Pterygota</taxon>
        <taxon>Neoptera</taxon>
        <taxon>Paraneoptera</taxon>
        <taxon>Hemiptera</taxon>
        <taxon>Sternorrhyncha</taxon>
        <taxon>Aphidomorpha</taxon>
        <taxon>Aphidoidea</taxon>
        <taxon>Aphididae</taxon>
        <taxon>Lachninae</taxon>
        <taxon>Cinara</taxon>
    </lineage>
</organism>
<dbReference type="PROSITE" id="PS50103">
    <property type="entry name" value="ZF_C3H1"/>
    <property type="match status" value="3"/>
</dbReference>
<dbReference type="EMBL" id="CABPRJ010002373">
    <property type="protein sequence ID" value="VVC43916.1"/>
    <property type="molecule type" value="Genomic_DNA"/>
</dbReference>
<dbReference type="Gene3D" id="4.10.1000.10">
    <property type="entry name" value="Zinc finger, CCCH-type"/>
    <property type="match status" value="2"/>
</dbReference>
<dbReference type="InterPro" id="IPR000571">
    <property type="entry name" value="Znf_CCCH"/>
</dbReference>
<accession>A0A5E4NJK5</accession>